<dbReference type="HOGENOM" id="CLU_036837_1_0_1"/>
<dbReference type="GeneID" id="19467027"/>
<dbReference type="SUPFAM" id="SSF53474">
    <property type="entry name" value="alpha/beta-Hydrolases"/>
    <property type="match status" value="1"/>
</dbReference>
<dbReference type="OrthoDB" id="94039at2759"/>
<organism evidence="1 2">
    <name type="scientific">Glarea lozoyensis (strain ATCC 20868 / MF5171)</name>
    <dbReference type="NCBI Taxonomy" id="1116229"/>
    <lineage>
        <taxon>Eukaryota</taxon>
        <taxon>Fungi</taxon>
        <taxon>Dikarya</taxon>
        <taxon>Ascomycota</taxon>
        <taxon>Pezizomycotina</taxon>
        <taxon>Leotiomycetes</taxon>
        <taxon>Helotiales</taxon>
        <taxon>Helotiaceae</taxon>
        <taxon>Glarea</taxon>
    </lineage>
</organism>
<dbReference type="EMBL" id="KE145373">
    <property type="protein sequence ID" value="EPE24126.1"/>
    <property type="molecule type" value="Genomic_DNA"/>
</dbReference>
<evidence type="ECO:0000313" key="2">
    <source>
        <dbReference type="Proteomes" id="UP000016922"/>
    </source>
</evidence>
<reference evidence="1 2" key="1">
    <citation type="journal article" date="2013" name="BMC Genomics">
        <title>Genomics-driven discovery of the pneumocandin biosynthetic gene cluster in the fungus Glarea lozoyensis.</title>
        <authorList>
            <person name="Chen L."/>
            <person name="Yue Q."/>
            <person name="Zhang X."/>
            <person name="Xiang M."/>
            <person name="Wang C."/>
            <person name="Li S."/>
            <person name="Che Y."/>
            <person name="Ortiz-Lopez F.J."/>
            <person name="Bills G.F."/>
            <person name="Liu X."/>
            <person name="An Z."/>
        </authorList>
    </citation>
    <scope>NUCLEOTIDE SEQUENCE [LARGE SCALE GENOMIC DNA]</scope>
    <source>
        <strain evidence="2">ATCC 20868 / MF5171</strain>
    </source>
</reference>
<name>S3CWD0_GLAL2</name>
<dbReference type="Gene3D" id="3.40.50.1820">
    <property type="entry name" value="alpha/beta hydrolase"/>
    <property type="match status" value="1"/>
</dbReference>
<keyword evidence="2" id="KW-1185">Reference proteome</keyword>
<dbReference type="Proteomes" id="UP000016922">
    <property type="component" value="Unassembled WGS sequence"/>
</dbReference>
<dbReference type="KEGG" id="glz:GLAREA_07976"/>
<dbReference type="InterPro" id="IPR029058">
    <property type="entry name" value="AB_hydrolase_fold"/>
</dbReference>
<dbReference type="RefSeq" id="XP_008088214.1">
    <property type="nucleotide sequence ID" value="XM_008090023.1"/>
</dbReference>
<keyword evidence="1" id="KW-0378">Hydrolase</keyword>
<sequence length="307" mass="34070">MVNHFQSEMVQPIMGIGHSAGGAAIAYLSTLHPRLFTSLILVEAMISEGMPPQIILPQLRTIVRRKETFPSHSAATQNIAKLPFYATWDPRAVERLKQHGFTPNSSSTEEVRTTTPKAIEAASFFRSNAKGIGKDGLENLTAEERLEMPDVDPDAKYLAPVYKAETRIMWDLLPSVRPRVLYVVGDKTAYAVDRLHKRRIQRTGSGVGGNGGVKAGGVVSKTVEGGGHCIPMDEHVGTVAKYISTWVSDEKARWEDGVKKRKRELDEKSVEFRQGVDPGLQKVADSWPEMKEKGRVMINPRRALEKL</sequence>
<gene>
    <name evidence="1" type="ORF">GLAREA_07976</name>
</gene>
<dbReference type="OMA" id="IEHTIPC"/>
<dbReference type="AlphaFoldDB" id="S3CWD0"/>
<protein>
    <submittedName>
        <fullName evidence="1">Alpha/beta-Hydrolase</fullName>
    </submittedName>
</protein>
<proteinExistence type="predicted"/>
<dbReference type="eggNOG" id="ENOG502QQ4M">
    <property type="taxonomic scope" value="Eukaryota"/>
</dbReference>
<dbReference type="GO" id="GO:0016787">
    <property type="term" value="F:hydrolase activity"/>
    <property type="evidence" value="ECO:0007669"/>
    <property type="project" value="UniProtKB-KW"/>
</dbReference>
<accession>S3CWD0</accession>
<evidence type="ECO:0000313" key="1">
    <source>
        <dbReference type="EMBL" id="EPE24126.1"/>
    </source>
</evidence>